<organism evidence="1 2">
    <name type="scientific">Colletotrichum lupini</name>
    <dbReference type="NCBI Taxonomy" id="145971"/>
    <lineage>
        <taxon>Eukaryota</taxon>
        <taxon>Fungi</taxon>
        <taxon>Dikarya</taxon>
        <taxon>Ascomycota</taxon>
        <taxon>Pezizomycotina</taxon>
        <taxon>Sordariomycetes</taxon>
        <taxon>Hypocreomycetidae</taxon>
        <taxon>Glomerellales</taxon>
        <taxon>Glomerellaceae</taxon>
        <taxon>Colletotrichum</taxon>
        <taxon>Colletotrichum acutatum species complex</taxon>
    </lineage>
</organism>
<dbReference type="KEGG" id="clup:CLUP02_15050"/>
<reference evidence="1" key="1">
    <citation type="journal article" date="2021" name="Mol. Plant Microbe Interact.">
        <title>Complete Genome Sequence of the Plant-Pathogenic Fungus Colletotrichum lupini.</title>
        <authorList>
            <person name="Baroncelli R."/>
            <person name="Pensec F."/>
            <person name="Da Lio D."/>
            <person name="Boufleur T."/>
            <person name="Vicente I."/>
            <person name="Sarrocco S."/>
            <person name="Picot A."/>
            <person name="Baraldi E."/>
            <person name="Sukno S."/>
            <person name="Thon M."/>
            <person name="Le Floch G."/>
        </authorList>
    </citation>
    <scope>NUCLEOTIDE SEQUENCE</scope>
    <source>
        <strain evidence="1">IMI 504893</strain>
    </source>
</reference>
<dbReference type="AlphaFoldDB" id="A0A9Q8T577"/>
<dbReference type="EMBL" id="CP019480">
    <property type="protein sequence ID" value="UQC89519.1"/>
    <property type="molecule type" value="Genomic_DNA"/>
</dbReference>
<keyword evidence="2" id="KW-1185">Reference proteome</keyword>
<protein>
    <submittedName>
        <fullName evidence="1">Uncharacterized protein</fullName>
    </submittedName>
</protein>
<dbReference type="RefSeq" id="XP_049151120.1">
    <property type="nucleotide sequence ID" value="XM_049293974.1"/>
</dbReference>
<proteinExistence type="predicted"/>
<dbReference type="Proteomes" id="UP000830671">
    <property type="component" value="Chromosome 8"/>
</dbReference>
<accession>A0A9Q8T577</accession>
<gene>
    <name evidence="1" type="ORF">CLUP02_15050</name>
</gene>
<dbReference type="GeneID" id="73348984"/>
<name>A0A9Q8T577_9PEZI</name>
<evidence type="ECO:0000313" key="1">
    <source>
        <dbReference type="EMBL" id="UQC89519.1"/>
    </source>
</evidence>
<sequence length="373" mass="42061">MSLPTAANLPRRQVFQLHRTVLLANKVICLIGTEVARARAVEMQLGEHVFLNISANREDPLDDVRLLYDTYGITESAKTDSPDITTTWNLHQRARYVRYLGTTAVMKCRVLVSHYQWYAQAQAGTTTPSSICSAFRSWYHQSVVLRRCPWSIDRLFEPPHADDYDEKPLVTRHNLAVWNTPSIGTDRKQMSFSSDSLPLLPCRDKTTTLNLPDALSGLAEHQVTFSCNIFPTRLYIWSSPDHGNTCTDMAQLRPKSDAPVFSSTWQYLCRRLTHASRIQGHIKDPDKKVRELLCFKSKLGTSRPGAYRLALHRSFDRVVCSFFAASAICSASEGWGPLLAISLRALIISSVDLLPDMSVVGLGTIKVFMKRMK</sequence>
<evidence type="ECO:0000313" key="2">
    <source>
        <dbReference type="Proteomes" id="UP000830671"/>
    </source>
</evidence>